<keyword evidence="7" id="KW-0235">DNA replication</keyword>
<reference evidence="10" key="1">
    <citation type="journal article" date="2020" name="mSystems">
        <title>Genome- and Community-Level Interaction Insights into Carbon Utilization and Element Cycling Functions of Hydrothermarchaeota in Hydrothermal Sediment.</title>
        <authorList>
            <person name="Zhou Z."/>
            <person name="Liu Y."/>
            <person name="Xu W."/>
            <person name="Pan J."/>
            <person name="Luo Z.H."/>
            <person name="Li M."/>
        </authorList>
    </citation>
    <scope>NUCLEOTIDE SEQUENCE [LARGE SCALE GENOMIC DNA]</scope>
    <source>
        <strain evidence="10">SpSt-500</strain>
    </source>
</reference>
<sequence length="768" mass="88093">MSAVSTKIFLLTGEWFDYKGKNLIRLIGTSNELGAVEVLISTNKPVFFIKRNSILNPVGKTYFRKETDLKNFDFEDVDALYFNTQQALQKQESELNELNIKTYESDVDPLRRFLMEKFIYAQLEIEGEAQNKNNLTRFVNPKIKPAKVNPEFVIASLDIETGTNQIYSIAVHLTGRKGELRKVFMIGAAPKKFPEFISFHQNETELLNSFIAWFNEVDPDIIIGWHVVGFDLLFIENKCNELNIPLSIARANGRVTIRAKKPSGFFANITGRIIIDGPSSLRASFFNFEDFKLETVAQELLGTGKTINPDKKKVDEIDRLFAEDKLALAEYNLNDAILVTDIFKKSGLLELSVRRSQISGLFIDQLGMMTNAFDHFYLPLLHRKGFVAPNLKDIKTIEHAEGGYVIEPEPGIYDNIVVLDFKSLYPSIIRTFKIDPYSLLMKDKNTITTLNGYKFSSTHHILPDYIDELMNLRKEAVANGDKQLSQAIKILMNSFYGVMGSYGCRFYHPDLPRAITGTGHKLLLGSKDYLESQGYKVIYGDTDSLFVRLKEVFSSDGETQGKLIAEELNKFWQQKLSKEYNVKSYLELEFEKFYEKFIITPARGSETGAKKRYAGLLNKNGSKEIEFVGMEFVRSDWTKLAKEFQEELYMRVFSGEEVDDFIRLTIKNLKEGKYDDKLVYRKRLRKEVEDYTKNVPPHVRAAKMLREPGDVVYYVITERGPIPIQLKYNDIDYNHYIEKQLKPIADSVLGLLGKSFDSIVGSDQMSFF</sequence>
<dbReference type="AlphaFoldDB" id="A0A832G862"/>
<evidence type="ECO:0000259" key="8">
    <source>
        <dbReference type="Pfam" id="PF00136"/>
    </source>
</evidence>
<evidence type="ECO:0000313" key="10">
    <source>
        <dbReference type="EMBL" id="HGT49060.1"/>
    </source>
</evidence>
<dbReference type="Pfam" id="PF03104">
    <property type="entry name" value="DNA_pol_B_exo1"/>
    <property type="match status" value="1"/>
</dbReference>
<evidence type="ECO:0000256" key="1">
    <source>
        <dbReference type="ARBA" id="ARBA00005755"/>
    </source>
</evidence>
<dbReference type="InterPro" id="IPR043502">
    <property type="entry name" value="DNA/RNA_pol_sf"/>
</dbReference>
<dbReference type="InterPro" id="IPR006133">
    <property type="entry name" value="DNA-dir_DNA_pol_B_exonuc"/>
</dbReference>
<dbReference type="Gene3D" id="2.40.50.590">
    <property type="match status" value="1"/>
</dbReference>
<feature type="domain" description="DNA-directed DNA polymerase family B multifunctional" evidence="8">
    <location>
        <begin position="378"/>
        <end position="721"/>
    </location>
</feature>
<dbReference type="Gene3D" id="1.10.132.60">
    <property type="entry name" value="DNA polymerase family B, C-terminal domain"/>
    <property type="match status" value="1"/>
</dbReference>
<proteinExistence type="inferred from homology"/>
<dbReference type="InterPro" id="IPR012337">
    <property type="entry name" value="RNaseH-like_sf"/>
</dbReference>
<dbReference type="InterPro" id="IPR006134">
    <property type="entry name" value="DNA-dir_DNA_pol_B_multi_dom"/>
</dbReference>
<dbReference type="InterPro" id="IPR006172">
    <property type="entry name" value="DNA-dir_DNA_pol_B"/>
</dbReference>
<dbReference type="GO" id="GO:0009432">
    <property type="term" value="P:SOS response"/>
    <property type="evidence" value="ECO:0007669"/>
    <property type="project" value="TreeGrafter"/>
</dbReference>
<dbReference type="PANTHER" id="PTHR10322:SF23">
    <property type="entry name" value="DNA POLYMERASE DELTA CATALYTIC SUBUNIT"/>
    <property type="match status" value="1"/>
</dbReference>
<evidence type="ECO:0000256" key="6">
    <source>
        <dbReference type="ARBA" id="ARBA00049244"/>
    </source>
</evidence>
<organism evidence="10">
    <name type="scientific">Ignavibacterium album</name>
    <dbReference type="NCBI Taxonomy" id="591197"/>
    <lineage>
        <taxon>Bacteria</taxon>
        <taxon>Pseudomonadati</taxon>
        <taxon>Ignavibacteriota</taxon>
        <taxon>Ignavibacteria</taxon>
        <taxon>Ignavibacteriales</taxon>
        <taxon>Ignavibacteriaceae</taxon>
        <taxon>Ignavibacterium</taxon>
    </lineage>
</organism>
<dbReference type="NCBIfam" id="NF004421">
    <property type="entry name" value="PRK05762.1-2"/>
    <property type="match status" value="1"/>
</dbReference>
<keyword evidence="2 7" id="KW-0808">Transferase</keyword>
<dbReference type="InterPro" id="IPR050240">
    <property type="entry name" value="DNA_pol_type-B"/>
</dbReference>
<keyword evidence="4 7" id="KW-0239">DNA-directed DNA polymerase</keyword>
<dbReference type="GO" id="GO:0045004">
    <property type="term" value="P:DNA replication proofreading"/>
    <property type="evidence" value="ECO:0007669"/>
    <property type="project" value="TreeGrafter"/>
</dbReference>
<dbReference type="PANTHER" id="PTHR10322">
    <property type="entry name" value="DNA POLYMERASE CATALYTIC SUBUNIT"/>
    <property type="match status" value="1"/>
</dbReference>
<dbReference type="Pfam" id="PF00136">
    <property type="entry name" value="DNA_pol_B"/>
    <property type="match status" value="1"/>
</dbReference>
<dbReference type="InterPro" id="IPR042087">
    <property type="entry name" value="DNA_pol_B_thumb"/>
</dbReference>
<name>A0A832G862_9BACT</name>
<evidence type="ECO:0000256" key="4">
    <source>
        <dbReference type="ARBA" id="ARBA00022932"/>
    </source>
</evidence>
<dbReference type="EC" id="2.7.7.7" evidence="7"/>
<dbReference type="SUPFAM" id="SSF53098">
    <property type="entry name" value="Ribonuclease H-like"/>
    <property type="match status" value="1"/>
</dbReference>
<dbReference type="Gene3D" id="3.90.1600.10">
    <property type="entry name" value="Palm domain of DNA polymerase"/>
    <property type="match status" value="2"/>
</dbReference>
<evidence type="ECO:0000259" key="9">
    <source>
        <dbReference type="Pfam" id="PF03104"/>
    </source>
</evidence>
<comment type="similarity">
    <text evidence="1 7">Belongs to the DNA polymerase type-B family.</text>
</comment>
<dbReference type="SUPFAM" id="SSF56672">
    <property type="entry name" value="DNA/RNA polymerases"/>
    <property type="match status" value="1"/>
</dbReference>
<keyword evidence="5 7" id="KW-0238">DNA-binding</keyword>
<evidence type="ECO:0000256" key="2">
    <source>
        <dbReference type="ARBA" id="ARBA00022679"/>
    </source>
</evidence>
<evidence type="ECO:0000256" key="7">
    <source>
        <dbReference type="RuleBase" id="RU000442"/>
    </source>
</evidence>
<feature type="domain" description="DNA-directed DNA polymerase family B exonuclease" evidence="9">
    <location>
        <begin position="101"/>
        <end position="296"/>
    </location>
</feature>
<dbReference type="PROSITE" id="PS00116">
    <property type="entry name" value="DNA_POLYMERASE_B"/>
    <property type="match status" value="1"/>
</dbReference>
<dbReference type="GO" id="GO:0000166">
    <property type="term" value="F:nucleotide binding"/>
    <property type="evidence" value="ECO:0007669"/>
    <property type="project" value="InterPro"/>
</dbReference>
<comment type="catalytic activity">
    <reaction evidence="6 7">
        <text>DNA(n) + a 2'-deoxyribonucleoside 5'-triphosphate = DNA(n+1) + diphosphate</text>
        <dbReference type="Rhea" id="RHEA:22508"/>
        <dbReference type="Rhea" id="RHEA-COMP:17339"/>
        <dbReference type="Rhea" id="RHEA-COMP:17340"/>
        <dbReference type="ChEBI" id="CHEBI:33019"/>
        <dbReference type="ChEBI" id="CHEBI:61560"/>
        <dbReference type="ChEBI" id="CHEBI:173112"/>
        <dbReference type="EC" id="2.7.7.7"/>
    </reaction>
</comment>
<dbReference type="GO" id="GO:0003887">
    <property type="term" value="F:DNA-directed DNA polymerase activity"/>
    <property type="evidence" value="ECO:0007669"/>
    <property type="project" value="UniProtKB-KW"/>
</dbReference>
<dbReference type="GO" id="GO:0003677">
    <property type="term" value="F:DNA binding"/>
    <property type="evidence" value="ECO:0007669"/>
    <property type="project" value="UniProtKB-KW"/>
</dbReference>
<protein>
    <recommendedName>
        <fullName evidence="7">DNA polymerase</fullName>
        <ecNumber evidence="7">2.7.7.7</ecNumber>
    </recommendedName>
</protein>
<gene>
    <name evidence="10" type="ORF">ENS56_13570</name>
</gene>
<dbReference type="InterPro" id="IPR023211">
    <property type="entry name" value="DNA_pol_palm_dom_sf"/>
</dbReference>
<dbReference type="SMART" id="SM00486">
    <property type="entry name" value="POLBc"/>
    <property type="match status" value="1"/>
</dbReference>
<dbReference type="InterPro" id="IPR036397">
    <property type="entry name" value="RNaseH_sf"/>
</dbReference>
<dbReference type="Gene3D" id="3.30.420.10">
    <property type="entry name" value="Ribonuclease H-like superfamily/Ribonuclease H"/>
    <property type="match status" value="1"/>
</dbReference>
<evidence type="ECO:0000256" key="3">
    <source>
        <dbReference type="ARBA" id="ARBA00022695"/>
    </source>
</evidence>
<accession>A0A832G862</accession>
<dbReference type="PRINTS" id="PR00106">
    <property type="entry name" value="DNAPOLB"/>
</dbReference>
<comment type="caution">
    <text evidence="10">The sequence shown here is derived from an EMBL/GenBank/DDBJ whole genome shotgun (WGS) entry which is preliminary data.</text>
</comment>
<dbReference type="EMBL" id="DSVI01000025">
    <property type="protein sequence ID" value="HGT49060.1"/>
    <property type="molecule type" value="Genomic_DNA"/>
</dbReference>
<dbReference type="GO" id="GO:0008296">
    <property type="term" value="F:3'-5'-DNA exonuclease activity"/>
    <property type="evidence" value="ECO:0007669"/>
    <property type="project" value="TreeGrafter"/>
</dbReference>
<evidence type="ECO:0000256" key="5">
    <source>
        <dbReference type="ARBA" id="ARBA00023125"/>
    </source>
</evidence>
<keyword evidence="3 7" id="KW-0548">Nucleotidyltransferase</keyword>
<dbReference type="InterPro" id="IPR017964">
    <property type="entry name" value="DNA-dir_DNA_pol_B_CS"/>
</dbReference>